<dbReference type="Proteomes" id="UP000199095">
    <property type="component" value="Unassembled WGS sequence"/>
</dbReference>
<feature type="signal peptide" evidence="1">
    <location>
        <begin position="1"/>
        <end position="27"/>
    </location>
</feature>
<dbReference type="EMBL" id="FOHJ01000005">
    <property type="protein sequence ID" value="SET49255.1"/>
    <property type="molecule type" value="Genomic_DNA"/>
</dbReference>
<dbReference type="STRING" id="237682.SAMN05421676_10589"/>
<keyword evidence="1" id="KW-0732">Signal</keyword>
<evidence type="ECO:0008006" key="4">
    <source>
        <dbReference type="Google" id="ProtNLM"/>
    </source>
</evidence>
<organism evidence="2 3">
    <name type="scientific">Salinibacillus kushneri</name>
    <dbReference type="NCBI Taxonomy" id="237682"/>
    <lineage>
        <taxon>Bacteria</taxon>
        <taxon>Bacillati</taxon>
        <taxon>Bacillota</taxon>
        <taxon>Bacilli</taxon>
        <taxon>Bacillales</taxon>
        <taxon>Bacillaceae</taxon>
        <taxon>Salinibacillus</taxon>
    </lineage>
</organism>
<keyword evidence="3" id="KW-1185">Reference proteome</keyword>
<sequence length="151" mass="17406">MRKLKKMLIIFCLTVLLASIFPIVSLADYNHSTWGVYESGGCTVKLFTDYRSYYSNADTVDVWATSDNCPTFYYDLVLVNEEFNRATSQTFSGYFSYRMPTKQFDIDLVQQPDSNGDWSDGDLYHVILRIYSDSAHNQQVAVLDNPINIYK</sequence>
<evidence type="ECO:0000256" key="1">
    <source>
        <dbReference type="SAM" id="SignalP"/>
    </source>
</evidence>
<evidence type="ECO:0000313" key="2">
    <source>
        <dbReference type="EMBL" id="SET49255.1"/>
    </source>
</evidence>
<name>A0A1I0EUL0_9BACI</name>
<feature type="chain" id="PRO_5011795341" description="Secreted protein" evidence="1">
    <location>
        <begin position="28"/>
        <end position="151"/>
    </location>
</feature>
<evidence type="ECO:0000313" key="3">
    <source>
        <dbReference type="Proteomes" id="UP000199095"/>
    </source>
</evidence>
<accession>A0A1I0EUL0</accession>
<proteinExistence type="predicted"/>
<reference evidence="3" key="1">
    <citation type="submission" date="2016-10" db="EMBL/GenBank/DDBJ databases">
        <authorList>
            <person name="Varghese N."/>
            <person name="Submissions S."/>
        </authorList>
    </citation>
    <scope>NUCLEOTIDE SEQUENCE [LARGE SCALE GENOMIC DNA]</scope>
    <source>
        <strain evidence="3">CGMCC 1.3566</strain>
    </source>
</reference>
<protein>
    <recommendedName>
        <fullName evidence="4">Secreted protein</fullName>
    </recommendedName>
</protein>
<dbReference type="AlphaFoldDB" id="A0A1I0EUL0"/>
<gene>
    <name evidence="2" type="ORF">SAMN05421676_10589</name>
</gene>